<comment type="caution">
    <text evidence="1">The sequence shown here is derived from an EMBL/GenBank/DDBJ whole genome shotgun (WGS) entry which is preliminary data.</text>
</comment>
<proteinExistence type="predicted"/>
<name>G9MZK9_HYPVG</name>
<gene>
    <name evidence="1" type="ORF">TRIVIDRAFT_47900</name>
</gene>
<dbReference type="OrthoDB" id="10475091at2759"/>
<organism evidence="1 2">
    <name type="scientific">Hypocrea virens (strain Gv29-8 / FGSC 10586)</name>
    <name type="common">Gliocladium virens</name>
    <name type="synonym">Trichoderma virens</name>
    <dbReference type="NCBI Taxonomy" id="413071"/>
    <lineage>
        <taxon>Eukaryota</taxon>
        <taxon>Fungi</taxon>
        <taxon>Dikarya</taxon>
        <taxon>Ascomycota</taxon>
        <taxon>Pezizomycotina</taxon>
        <taxon>Sordariomycetes</taxon>
        <taxon>Hypocreomycetidae</taxon>
        <taxon>Hypocreales</taxon>
        <taxon>Hypocreaceae</taxon>
        <taxon>Trichoderma</taxon>
    </lineage>
</organism>
<dbReference type="eggNOG" id="ENOG502RA9H">
    <property type="taxonomic scope" value="Eukaryota"/>
</dbReference>
<dbReference type="GeneID" id="25794714"/>
<dbReference type="HOGENOM" id="CLU_1713530_0_0_1"/>
<dbReference type="InParanoid" id="G9MZK9"/>
<protein>
    <submittedName>
        <fullName evidence="1">Uncharacterized protein</fullName>
    </submittedName>
</protein>
<evidence type="ECO:0000313" key="1">
    <source>
        <dbReference type="EMBL" id="EHK20065.1"/>
    </source>
</evidence>
<dbReference type="AlphaFoldDB" id="G9MZK9"/>
<reference evidence="1 2" key="1">
    <citation type="journal article" date="2011" name="Genome Biol.">
        <title>Comparative genome sequence analysis underscores mycoparasitism as the ancestral life style of Trichoderma.</title>
        <authorList>
            <person name="Kubicek C.P."/>
            <person name="Herrera-Estrella A."/>
            <person name="Seidl-Seiboth V."/>
            <person name="Martinez D.A."/>
            <person name="Druzhinina I.S."/>
            <person name="Thon M."/>
            <person name="Zeilinger S."/>
            <person name="Casas-Flores S."/>
            <person name="Horwitz B.A."/>
            <person name="Mukherjee P.K."/>
            <person name="Mukherjee M."/>
            <person name="Kredics L."/>
            <person name="Alcaraz L.D."/>
            <person name="Aerts A."/>
            <person name="Antal Z."/>
            <person name="Atanasova L."/>
            <person name="Cervantes-Badillo M.G."/>
            <person name="Challacombe J."/>
            <person name="Chertkov O."/>
            <person name="McCluskey K."/>
            <person name="Coulpier F."/>
            <person name="Deshpande N."/>
            <person name="von Doehren H."/>
            <person name="Ebbole D.J."/>
            <person name="Esquivel-Naranjo E.U."/>
            <person name="Fekete E."/>
            <person name="Flipphi M."/>
            <person name="Glaser F."/>
            <person name="Gomez-Rodriguez E.Y."/>
            <person name="Gruber S."/>
            <person name="Han C."/>
            <person name="Henrissat B."/>
            <person name="Hermosa R."/>
            <person name="Hernandez-Onate M."/>
            <person name="Karaffa L."/>
            <person name="Kosti I."/>
            <person name="Le Crom S."/>
            <person name="Lindquist E."/>
            <person name="Lucas S."/>
            <person name="Luebeck M."/>
            <person name="Luebeck P.S."/>
            <person name="Margeot A."/>
            <person name="Metz B."/>
            <person name="Misra M."/>
            <person name="Nevalainen H."/>
            <person name="Omann M."/>
            <person name="Packer N."/>
            <person name="Perrone G."/>
            <person name="Uresti-Rivera E.E."/>
            <person name="Salamov A."/>
            <person name="Schmoll M."/>
            <person name="Seiboth B."/>
            <person name="Shapiro H."/>
            <person name="Sukno S."/>
            <person name="Tamayo-Ramos J.A."/>
            <person name="Tisch D."/>
            <person name="Wiest A."/>
            <person name="Wilkinson H.H."/>
            <person name="Zhang M."/>
            <person name="Coutinho P.M."/>
            <person name="Kenerley C.M."/>
            <person name="Monte E."/>
            <person name="Baker S.E."/>
            <person name="Grigoriev I.V."/>
        </authorList>
    </citation>
    <scope>NUCLEOTIDE SEQUENCE [LARGE SCALE GENOMIC DNA]</scope>
    <source>
        <strain evidence="2">Gv29-8 / FGSC 10586</strain>
    </source>
</reference>
<keyword evidence="2" id="KW-1185">Reference proteome</keyword>
<accession>G9MZK9</accession>
<dbReference type="VEuPathDB" id="FungiDB:TRIVIDRAFT_47900"/>
<sequence length="153" mass="17601">MLAAPLFVPQSQGSCPRARLMAFLQLQCRSLLMSASYVVHSYHFSSYSDNGAFVTFCAASYYTASSTCQLFHVGMRALAINRCQRIVASLHYRVIADSINQQDVESLHHYWFRALNWYRVEDRPGRRQYEEPFGCYVDRFVTSSEYVIPSADE</sequence>
<dbReference type="Proteomes" id="UP000007115">
    <property type="component" value="Unassembled WGS sequence"/>
</dbReference>
<dbReference type="EMBL" id="ABDF02000081">
    <property type="protein sequence ID" value="EHK20065.1"/>
    <property type="molecule type" value="Genomic_DNA"/>
</dbReference>
<dbReference type="RefSeq" id="XP_013954259.1">
    <property type="nucleotide sequence ID" value="XM_014098784.1"/>
</dbReference>
<evidence type="ECO:0000313" key="2">
    <source>
        <dbReference type="Proteomes" id="UP000007115"/>
    </source>
</evidence>